<dbReference type="RefSeq" id="WP_147066898.1">
    <property type="nucleotide sequence ID" value="NZ_BAABDN010000002.1"/>
</dbReference>
<evidence type="ECO:0000256" key="3">
    <source>
        <dbReference type="ARBA" id="ARBA00022679"/>
    </source>
</evidence>
<evidence type="ECO:0000256" key="5">
    <source>
        <dbReference type="ARBA" id="ARBA00022777"/>
    </source>
</evidence>
<dbReference type="PANTHER" id="PTHR43289">
    <property type="entry name" value="MITOGEN-ACTIVATED PROTEIN KINASE KINASE KINASE 20-RELATED"/>
    <property type="match status" value="1"/>
</dbReference>
<dbReference type="PROSITE" id="PS00107">
    <property type="entry name" value="PROTEIN_KINASE_ATP"/>
    <property type="match status" value="1"/>
</dbReference>
<evidence type="ECO:0000256" key="4">
    <source>
        <dbReference type="ARBA" id="ARBA00022741"/>
    </source>
</evidence>
<feature type="binding site" evidence="7">
    <location>
        <position position="57"/>
    </location>
    <ligand>
        <name>ATP</name>
        <dbReference type="ChEBI" id="CHEBI:30616"/>
    </ligand>
</feature>
<dbReference type="Proteomes" id="UP000321793">
    <property type="component" value="Unassembled WGS sequence"/>
</dbReference>
<dbReference type="GO" id="GO:0004674">
    <property type="term" value="F:protein serine/threonine kinase activity"/>
    <property type="evidence" value="ECO:0007669"/>
    <property type="project" value="UniProtKB-KW"/>
</dbReference>
<reference evidence="11 12" key="1">
    <citation type="submission" date="2019-07" db="EMBL/GenBank/DDBJ databases">
        <title>Whole genome shotgun sequence of Knoellia locipacati NBRC 109775.</title>
        <authorList>
            <person name="Hosoyama A."/>
            <person name="Uohara A."/>
            <person name="Ohji S."/>
            <person name="Ichikawa N."/>
        </authorList>
    </citation>
    <scope>NUCLEOTIDE SEQUENCE [LARGE SCALE GENOMIC DNA]</scope>
    <source>
        <strain evidence="11 12">NBRC 109775</strain>
    </source>
</reference>
<evidence type="ECO:0000256" key="1">
    <source>
        <dbReference type="ARBA" id="ARBA00012513"/>
    </source>
</evidence>
<accession>A0A512T4G3</accession>
<keyword evidence="12" id="KW-1185">Reference proteome</keyword>
<dbReference type="AlphaFoldDB" id="A0A512T4G3"/>
<keyword evidence="3" id="KW-0808">Transferase</keyword>
<evidence type="ECO:0000256" key="9">
    <source>
        <dbReference type="SAM" id="Phobius"/>
    </source>
</evidence>
<dbReference type="EC" id="2.7.11.1" evidence="1"/>
<keyword evidence="4 7" id="KW-0547">Nucleotide-binding</keyword>
<evidence type="ECO:0000313" key="12">
    <source>
        <dbReference type="Proteomes" id="UP000321793"/>
    </source>
</evidence>
<keyword evidence="2" id="KW-0723">Serine/threonine-protein kinase</keyword>
<dbReference type="GO" id="GO:0005524">
    <property type="term" value="F:ATP binding"/>
    <property type="evidence" value="ECO:0007669"/>
    <property type="project" value="UniProtKB-UniRule"/>
</dbReference>
<dbReference type="PANTHER" id="PTHR43289:SF6">
    <property type="entry name" value="SERINE_THREONINE-PROTEIN KINASE NEKL-3"/>
    <property type="match status" value="1"/>
</dbReference>
<dbReference type="PROSITE" id="PS50011">
    <property type="entry name" value="PROTEIN_KINASE_DOM"/>
    <property type="match status" value="1"/>
</dbReference>
<feature type="transmembrane region" description="Helical" evidence="9">
    <location>
        <begin position="315"/>
        <end position="335"/>
    </location>
</feature>
<dbReference type="InterPro" id="IPR008266">
    <property type="entry name" value="Tyr_kinase_AS"/>
</dbReference>
<keyword evidence="9" id="KW-0472">Membrane</keyword>
<keyword evidence="9" id="KW-0812">Transmembrane</keyword>
<sequence length="510" mass="52477">METSERTTTTRYAGRHRIVDHTAPSLPGYDVVEPIGEGGTGTVWSAVAPDGSTVAIKVVPAVDADDALVELAVLGRIRDPHLVRLHEATTLPSGDVALVLDHLAGGTVGTVVRTRGHLAPGELVTLLSPVSSTVARLHGLGVVHGDLSPDNVLLDLDGRPFVADLGVARIAGADPAGLRGTEGFVAPEVLAGAVPSAASDVHSLGALAWFCLTGEAPGPAVVRGRLAEHVDGLPDELVETVELALRTRPEERPDADALAVAIFESAPPEPVVLARGSDEVGLLTRRIRAAARPAVVGAGVVGATPHRIAVVARTLLPWVAVAAVVTVVVLGALAWTGSRDDARATTTAGTTAATTPRAPGPDGPGASPDARRSRGGADPRSLVDAPQRDPTALVQALADARSVAWSAGVAARLVEVDAPRSPALARDTEVLAAVQRARQRYVGLAFTVRDAEVVARRGVIVTIRTRIDTGAHVVRGPAGEVARPPAAGAPVLLDVVHTDSGWRVHDVREA</sequence>
<dbReference type="CDD" id="cd14014">
    <property type="entry name" value="STKc_PknB_like"/>
    <property type="match status" value="1"/>
</dbReference>
<evidence type="ECO:0000256" key="2">
    <source>
        <dbReference type="ARBA" id="ARBA00022527"/>
    </source>
</evidence>
<keyword evidence="6 7" id="KW-0067">ATP-binding</keyword>
<dbReference type="PROSITE" id="PS00109">
    <property type="entry name" value="PROTEIN_KINASE_TYR"/>
    <property type="match status" value="1"/>
</dbReference>
<dbReference type="OrthoDB" id="3778994at2"/>
<organism evidence="11 12">
    <name type="scientific">Knoellia locipacati</name>
    <dbReference type="NCBI Taxonomy" id="882824"/>
    <lineage>
        <taxon>Bacteria</taxon>
        <taxon>Bacillati</taxon>
        <taxon>Actinomycetota</taxon>
        <taxon>Actinomycetes</taxon>
        <taxon>Micrococcales</taxon>
        <taxon>Intrasporangiaceae</taxon>
        <taxon>Knoellia</taxon>
    </lineage>
</organism>
<comment type="caution">
    <text evidence="11">The sequence shown here is derived from an EMBL/GenBank/DDBJ whole genome shotgun (WGS) entry which is preliminary data.</text>
</comment>
<proteinExistence type="predicted"/>
<feature type="region of interest" description="Disordered" evidence="8">
    <location>
        <begin position="340"/>
        <end position="388"/>
    </location>
</feature>
<dbReference type="InterPro" id="IPR017441">
    <property type="entry name" value="Protein_kinase_ATP_BS"/>
</dbReference>
<evidence type="ECO:0000256" key="7">
    <source>
        <dbReference type="PROSITE-ProRule" id="PRU10141"/>
    </source>
</evidence>
<feature type="compositionally biased region" description="Low complexity" evidence="8">
    <location>
        <begin position="344"/>
        <end position="357"/>
    </location>
</feature>
<protein>
    <recommendedName>
        <fullName evidence="1">non-specific serine/threonine protein kinase</fullName>
        <ecNumber evidence="1">2.7.11.1</ecNumber>
    </recommendedName>
</protein>
<dbReference type="InterPro" id="IPR011009">
    <property type="entry name" value="Kinase-like_dom_sf"/>
</dbReference>
<keyword evidence="5" id="KW-0418">Kinase</keyword>
<name>A0A512T4G3_9MICO</name>
<dbReference type="InterPro" id="IPR000719">
    <property type="entry name" value="Prot_kinase_dom"/>
</dbReference>
<dbReference type="EMBL" id="BKBA01000012">
    <property type="protein sequence ID" value="GEQ15118.1"/>
    <property type="molecule type" value="Genomic_DNA"/>
</dbReference>
<dbReference type="Gene3D" id="1.10.510.10">
    <property type="entry name" value="Transferase(Phosphotransferase) domain 1"/>
    <property type="match status" value="1"/>
</dbReference>
<evidence type="ECO:0000259" key="10">
    <source>
        <dbReference type="PROSITE" id="PS50011"/>
    </source>
</evidence>
<keyword evidence="9" id="KW-1133">Transmembrane helix</keyword>
<feature type="domain" description="Protein kinase" evidence="10">
    <location>
        <begin position="29"/>
        <end position="272"/>
    </location>
</feature>
<dbReference type="Pfam" id="PF00069">
    <property type="entry name" value="Pkinase"/>
    <property type="match status" value="1"/>
</dbReference>
<evidence type="ECO:0000313" key="11">
    <source>
        <dbReference type="EMBL" id="GEQ15118.1"/>
    </source>
</evidence>
<evidence type="ECO:0000256" key="6">
    <source>
        <dbReference type="ARBA" id="ARBA00022840"/>
    </source>
</evidence>
<gene>
    <name evidence="11" type="ORF">KLO01_31650</name>
</gene>
<evidence type="ECO:0000256" key="8">
    <source>
        <dbReference type="SAM" id="MobiDB-lite"/>
    </source>
</evidence>
<dbReference type="SUPFAM" id="SSF56112">
    <property type="entry name" value="Protein kinase-like (PK-like)"/>
    <property type="match status" value="1"/>
</dbReference>